<sequence>MTMQRLIPAAVEPISFCLGVIIICLNISCNEQVVVYETMPYSIVGHWEWVQSLGMSGLVTPETAQRSTLFIFNGDGTFYRHIMYWGGDTIVDQSTYRYEIYSQDEKRGTLDIHPGGRMGGNLFFVTFTGTNEIEIVNAGVEPERTTFKKRRVAR</sequence>
<accession>B9WPW6</accession>
<name>B9WPW6_9ENTR</name>
<proteinExistence type="predicted"/>
<dbReference type="AlphaFoldDB" id="B9WPW6"/>
<protein>
    <submittedName>
        <fullName evidence="1">Uncharacterized protein</fullName>
    </submittedName>
</protein>
<evidence type="ECO:0000313" key="1">
    <source>
        <dbReference type="EMBL" id="CAX37005.1"/>
    </source>
</evidence>
<reference evidence="1" key="1">
    <citation type="submission" date="2009-01" db="EMBL/GenBank/DDBJ databases">
        <title>Integron gene cassettes and degradation of compounds associated with industrial waste: the case of the Sydney Tar Ponds.</title>
        <authorList>
            <person name="Koenig J.E."/>
            <person name="Sharp C."/>
            <person name="Dlutek M."/>
            <person name="Curtis B."/>
            <person name="Joss M."/>
            <person name="Boucher Y."/>
            <person name="Doolittle W.F."/>
        </authorList>
    </citation>
    <scope>NUCLEOTIDE SEQUENCE</scope>
</reference>
<dbReference type="EMBL" id="FM998052">
    <property type="protein sequence ID" value="CAX37005.1"/>
    <property type="molecule type" value="Genomic_DNA"/>
</dbReference>
<organism evidence="1">
    <name type="scientific">Citrobacter sp. JEK-2009</name>
    <dbReference type="NCBI Taxonomy" id="596416"/>
    <lineage>
        <taxon>Bacteria</taxon>
        <taxon>Pseudomonadati</taxon>
        <taxon>Pseudomonadota</taxon>
        <taxon>Gammaproteobacteria</taxon>
        <taxon>Enterobacterales</taxon>
        <taxon>Enterobacteriaceae</taxon>
        <taxon>Citrobacter</taxon>
    </lineage>
</organism>